<sequence>MPLSGIWSSRIREILDRIVELAWVMVIYFSSEATIWGLSRAMAPAGIPFFASILGMVIISGITTTLYLWRRSFEEVYHRWIKSKVDFTSSHMGVGFTIPIIMMAPDELLDAQDIARVIGNFVDEPILPGPRTSSPPRISPTGRRFGRPSVTSGVEKVSDTGPSTPISSQRPSLDCVPLPRRNSQAAWSKLGAQYPIFLSFASLLTIGAPVTAATGDSRFLDGCTLFFVWITSIRLQRLLKQSELCLGSPRLRNACATIMNPVLITTLIMMAYTRAKVAAISGFDLARVLSDFSSGSPLYAIWTSSVTHTELPGNPDLYFGAGDAALSILEVGILIWGFKLYECRRQLYSIAGLSTVILSVAAAAGNVFLCVAGGHLIGLEGPEALAFAARSTTLALAKPAIETVGGNMVVNAALVVSNGILGQLLYPFAPGLLGVKRKEEVSSATSSTKSSQETGSSSQRALLSSEHGHGHKRAVGDDLDDAMIIAAGITIGINGAAMGVAYLYENKSRAAPYAALAMTVFGVMTVAFTTVEPFKTAVMDLANL</sequence>
<organism evidence="7 8">
    <name type="scientific">Hapsidospora chrysogenum (strain ATCC 11550 / CBS 779.69 / DSM 880 / IAM 14645 / JCM 23072 / IMI 49137)</name>
    <name type="common">Acremonium chrysogenum</name>
    <dbReference type="NCBI Taxonomy" id="857340"/>
    <lineage>
        <taxon>Eukaryota</taxon>
        <taxon>Fungi</taxon>
        <taxon>Dikarya</taxon>
        <taxon>Ascomycota</taxon>
        <taxon>Pezizomycotina</taxon>
        <taxon>Sordariomycetes</taxon>
        <taxon>Hypocreomycetidae</taxon>
        <taxon>Hypocreales</taxon>
        <taxon>Bionectriaceae</taxon>
        <taxon>Hapsidospora</taxon>
    </lineage>
</organism>
<dbReference type="PANTHER" id="PTHR30249">
    <property type="entry name" value="PUTATIVE SEROTONIN TRANSPORTER"/>
    <property type="match status" value="1"/>
</dbReference>
<feature type="region of interest" description="Disordered" evidence="5">
    <location>
        <begin position="129"/>
        <end position="173"/>
    </location>
</feature>
<feature type="transmembrane region" description="Helical" evidence="6">
    <location>
        <begin position="21"/>
        <end position="39"/>
    </location>
</feature>
<evidence type="ECO:0000256" key="1">
    <source>
        <dbReference type="ARBA" id="ARBA00004141"/>
    </source>
</evidence>
<dbReference type="OrthoDB" id="2502820at2759"/>
<evidence type="ECO:0000256" key="4">
    <source>
        <dbReference type="ARBA" id="ARBA00023136"/>
    </source>
</evidence>
<feature type="transmembrane region" description="Helical" evidence="6">
    <location>
        <begin position="510"/>
        <end position="531"/>
    </location>
</feature>
<dbReference type="EMBL" id="JPKY01000143">
    <property type="protein sequence ID" value="KFH41150.1"/>
    <property type="molecule type" value="Genomic_DNA"/>
</dbReference>
<reference evidence="8" key="1">
    <citation type="journal article" date="2014" name="Genome Announc.">
        <title>Genome sequence and annotation of Acremonium chrysogenum, producer of the beta-lactam antibiotic cephalosporin C.</title>
        <authorList>
            <person name="Terfehr D."/>
            <person name="Dahlmann T.A."/>
            <person name="Specht T."/>
            <person name="Zadra I."/>
            <person name="Kuernsteiner H."/>
            <person name="Kueck U."/>
        </authorList>
    </citation>
    <scope>NUCLEOTIDE SEQUENCE [LARGE SCALE GENOMIC DNA]</scope>
    <source>
        <strain evidence="8">ATCC 11550 / CBS 779.69 / DSM 880 / IAM 14645 / JCM 23072 / IMI 49137</strain>
    </source>
</reference>
<keyword evidence="8" id="KW-1185">Reference proteome</keyword>
<dbReference type="Pfam" id="PF04172">
    <property type="entry name" value="LrgB"/>
    <property type="match status" value="1"/>
</dbReference>
<feature type="compositionally biased region" description="Low complexity" evidence="5">
    <location>
        <begin position="129"/>
        <end position="143"/>
    </location>
</feature>
<feature type="compositionally biased region" description="Polar residues" evidence="5">
    <location>
        <begin position="160"/>
        <end position="171"/>
    </location>
</feature>
<feature type="transmembrane region" description="Helical" evidence="6">
    <location>
        <begin position="190"/>
        <end position="213"/>
    </location>
</feature>
<feature type="transmembrane region" description="Helical" evidence="6">
    <location>
        <begin position="350"/>
        <end position="377"/>
    </location>
</feature>
<dbReference type="Proteomes" id="UP000029964">
    <property type="component" value="Unassembled WGS sequence"/>
</dbReference>
<feature type="compositionally biased region" description="Low complexity" evidence="5">
    <location>
        <begin position="443"/>
        <end position="458"/>
    </location>
</feature>
<dbReference type="InterPro" id="IPR007300">
    <property type="entry name" value="CidB/LrgB"/>
</dbReference>
<dbReference type="AlphaFoldDB" id="A0A086SVL8"/>
<evidence type="ECO:0000256" key="2">
    <source>
        <dbReference type="ARBA" id="ARBA00022692"/>
    </source>
</evidence>
<evidence type="ECO:0000256" key="6">
    <source>
        <dbReference type="SAM" id="Phobius"/>
    </source>
</evidence>
<feature type="transmembrane region" description="Helical" evidence="6">
    <location>
        <begin position="482"/>
        <end position="504"/>
    </location>
</feature>
<evidence type="ECO:0000313" key="8">
    <source>
        <dbReference type="Proteomes" id="UP000029964"/>
    </source>
</evidence>
<keyword evidence="2 6" id="KW-0812">Transmembrane</keyword>
<gene>
    <name evidence="7" type="ORF">ACRE_081350</name>
</gene>
<feature type="transmembrane region" description="Helical" evidence="6">
    <location>
        <begin position="45"/>
        <end position="69"/>
    </location>
</feature>
<keyword evidence="4 6" id="KW-0472">Membrane</keyword>
<evidence type="ECO:0000313" key="7">
    <source>
        <dbReference type="EMBL" id="KFH41150.1"/>
    </source>
</evidence>
<dbReference type="GO" id="GO:0016020">
    <property type="term" value="C:membrane"/>
    <property type="evidence" value="ECO:0007669"/>
    <property type="project" value="UniProtKB-SubCell"/>
</dbReference>
<evidence type="ECO:0008006" key="9">
    <source>
        <dbReference type="Google" id="ProtNLM"/>
    </source>
</evidence>
<protein>
    <recommendedName>
        <fullName evidence="9">LrgB-like protein</fullName>
    </recommendedName>
</protein>
<comment type="subcellular location">
    <subcellularLocation>
        <location evidence="1">Membrane</location>
        <topology evidence="1">Multi-pass membrane protein</topology>
    </subcellularLocation>
</comment>
<evidence type="ECO:0000256" key="5">
    <source>
        <dbReference type="SAM" id="MobiDB-lite"/>
    </source>
</evidence>
<evidence type="ECO:0000256" key="3">
    <source>
        <dbReference type="ARBA" id="ARBA00022989"/>
    </source>
</evidence>
<feature type="region of interest" description="Disordered" evidence="5">
    <location>
        <begin position="443"/>
        <end position="474"/>
    </location>
</feature>
<name>A0A086SVL8_HAPC1</name>
<feature type="transmembrane region" description="Helical" evidence="6">
    <location>
        <begin position="317"/>
        <end position="338"/>
    </location>
</feature>
<accession>A0A086SVL8</accession>
<keyword evidence="3 6" id="KW-1133">Transmembrane helix</keyword>
<proteinExistence type="predicted"/>
<dbReference type="PANTHER" id="PTHR30249:SF0">
    <property type="entry name" value="PLASTIDAL GLYCOLATE_GLYCERATE TRANSLOCATOR 1, CHLOROPLASTIC"/>
    <property type="match status" value="1"/>
</dbReference>
<comment type="caution">
    <text evidence="7">The sequence shown here is derived from an EMBL/GenBank/DDBJ whole genome shotgun (WGS) entry which is preliminary data.</text>
</comment>
<dbReference type="HOGENOM" id="CLU_020485_0_0_1"/>